<keyword evidence="1" id="KW-1133">Transmembrane helix</keyword>
<keyword evidence="3" id="KW-1185">Reference proteome</keyword>
<proteinExistence type="predicted"/>
<evidence type="ECO:0000313" key="3">
    <source>
        <dbReference type="Proteomes" id="UP000224871"/>
    </source>
</evidence>
<sequence length="139" mass="15533">MQRAHLSIWRYLISRDVILSMIIPIILYHAAFWLGGVGSAVLLTTIYSVILRVINSTQSIWVVIALLLVSGLNHYLYTLSYSLLGYTLFDIKREDVFRSVSGAASLVAVFCFYSLIGRPAAKTMAEQAMPQLKTILAFT</sequence>
<keyword evidence="1" id="KW-0472">Membrane</keyword>
<feature type="transmembrane region" description="Helical" evidence="1">
    <location>
        <begin position="96"/>
        <end position="116"/>
    </location>
</feature>
<organism evidence="2 3">
    <name type="scientific">Xenorhabdus innexi</name>
    <dbReference type="NCBI Taxonomy" id="290109"/>
    <lineage>
        <taxon>Bacteria</taxon>
        <taxon>Pseudomonadati</taxon>
        <taxon>Pseudomonadota</taxon>
        <taxon>Gammaproteobacteria</taxon>
        <taxon>Enterobacterales</taxon>
        <taxon>Morganellaceae</taxon>
        <taxon>Xenorhabdus</taxon>
    </lineage>
</organism>
<name>A0A2G0NLZ4_9GAMM</name>
<evidence type="ECO:0000256" key="1">
    <source>
        <dbReference type="SAM" id="Phobius"/>
    </source>
</evidence>
<gene>
    <name evidence="2" type="ORF">Xinn_02111</name>
</gene>
<dbReference type="EMBL" id="NIBU01000021">
    <property type="protein sequence ID" value="PHM35744.1"/>
    <property type="molecule type" value="Genomic_DNA"/>
</dbReference>
<reference evidence="2 3" key="1">
    <citation type="journal article" date="2017" name="Nat. Microbiol.">
        <title>Natural product diversity associated with the nematode symbionts Photorhabdus and Xenorhabdus.</title>
        <authorList>
            <person name="Tobias N.J."/>
            <person name="Wolff H."/>
            <person name="Djahanschiri B."/>
            <person name="Grundmann F."/>
            <person name="Kronenwerth M."/>
            <person name="Shi Y.M."/>
            <person name="Simonyi S."/>
            <person name="Grun P."/>
            <person name="Shapiro-Ilan D."/>
            <person name="Pidot S.J."/>
            <person name="Stinear T.P."/>
            <person name="Ebersberger I."/>
            <person name="Bode H.B."/>
        </authorList>
    </citation>
    <scope>NUCLEOTIDE SEQUENCE [LARGE SCALE GENOMIC DNA]</scope>
    <source>
        <strain evidence="2 3">DSM 16336</strain>
    </source>
</reference>
<keyword evidence="1" id="KW-0812">Transmembrane</keyword>
<comment type="caution">
    <text evidence="2">The sequence shown here is derived from an EMBL/GenBank/DDBJ whole genome shotgun (WGS) entry which is preliminary data.</text>
</comment>
<accession>A0A2G0NLZ4</accession>
<feature type="transmembrane region" description="Helical" evidence="1">
    <location>
        <begin position="12"/>
        <end position="31"/>
    </location>
</feature>
<feature type="transmembrane region" description="Helical" evidence="1">
    <location>
        <begin position="37"/>
        <end position="54"/>
    </location>
</feature>
<dbReference type="RefSeq" id="WP_099137649.1">
    <property type="nucleotide sequence ID" value="NZ_CAWNQC010000124.1"/>
</dbReference>
<feature type="transmembrane region" description="Helical" evidence="1">
    <location>
        <begin position="61"/>
        <end position="84"/>
    </location>
</feature>
<evidence type="ECO:0000313" key="2">
    <source>
        <dbReference type="EMBL" id="PHM35744.1"/>
    </source>
</evidence>
<protein>
    <submittedName>
        <fullName evidence="2">Uncharacterized protein</fullName>
    </submittedName>
</protein>
<dbReference type="Proteomes" id="UP000224871">
    <property type="component" value="Unassembled WGS sequence"/>
</dbReference>